<keyword evidence="2" id="KW-0576">Peroxisome</keyword>
<comment type="caution">
    <text evidence="4">The sequence shown here is derived from an EMBL/GenBank/DDBJ whole genome shotgun (WGS) entry which is preliminary data.</text>
</comment>
<accession>A0A4Y9S7R9</accession>
<dbReference type="PANTHER" id="PTHR43684">
    <property type="match status" value="1"/>
</dbReference>
<proteinExistence type="predicted"/>
<dbReference type="EMBL" id="SPVF01000180">
    <property type="protein sequence ID" value="TFW17597.1"/>
    <property type="molecule type" value="Genomic_DNA"/>
</dbReference>
<evidence type="ECO:0000256" key="2">
    <source>
        <dbReference type="ARBA" id="ARBA00023140"/>
    </source>
</evidence>
<dbReference type="CDD" id="cd06558">
    <property type="entry name" value="crotonase-like"/>
    <property type="match status" value="1"/>
</dbReference>
<dbReference type="AlphaFoldDB" id="A0A4Y9S7R9"/>
<keyword evidence="3" id="KW-0413">Isomerase</keyword>
<dbReference type="RefSeq" id="WP_135207892.1">
    <property type="nucleotide sequence ID" value="NZ_SPVF01000180.1"/>
</dbReference>
<evidence type="ECO:0000313" key="4">
    <source>
        <dbReference type="EMBL" id="TFW17597.1"/>
    </source>
</evidence>
<dbReference type="InterPro" id="IPR051053">
    <property type="entry name" value="ECH/Chromodomain_protein"/>
</dbReference>
<sequence length="259" mass="28021">MDTLTTIADGILTIEFNRPERKNAITNAMYLTVAEALRNAEQDTAVRAILITGKPEIFTAGNDLEDFLKNSAPVPGQAHEDRGVFQFMRALAASTKPVVASVSGAAIGIGTTMLMHCDLVYAADNAKFSLPFSQLGLCPEFASSLLLPQLAGFARAAEKLMLGEAFGAQEAFEMGLVAKVLPQEELRSFAHAQAAKLVALPAASIRATKALMKRVRTPQINETMAVENEKFFAMLQGAEAKEAFTAFFEKRKPDFTKFA</sequence>
<evidence type="ECO:0000256" key="1">
    <source>
        <dbReference type="ARBA" id="ARBA00004275"/>
    </source>
</evidence>
<keyword evidence="5" id="KW-1185">Reference proteome</keyword>
<dbReference type="GO" id="GO:0004165">
    <property type="term" value="F:delta(3)-delta(2)-enoyl-CoA isomerase activity"/>
    <property type="evidence" value="ECO:0007669"/>
    <property type="project" value="UniProtKB-ARBA"/>
</dbReference>
<reference evidence="4 5" key="1">
    <citation type="submission" date="2019-03" db="EMBL/GenBank/DDBJ databases">
        <title>Draft Genome Sequence of Massilia arenosa sp. nov., a Novel Massilia Species Isolated from a Sandy-loam Maize Soil.</title>
        <authorList>
            <person name="Raths R."/>
            <person name="Peta V."/>
            <person name="Bucking H."/>
        </authorList>
    </citation>
    <scope>NUCLEOTIDE SEQUENCE [LARGE SCALE GENOMIC DNA]</scope>
    <source>
        <strain evidence="4 5">MC02</strain>
    </source>
</reference>
<dbReference type="InterPro" id="IPR029045">
    <property type="entry name" value="ClpP/crotonase-like_dom_sf"/>
</dbReference>
<dbReference type="PANTHER" id="PTHR43684:SF1">
    <property type="entry name" value="ENOYL-COA DELTA ISOMERASE 2"/>
    <property type="match status" value="1"/>
</dbReference>
<dbReference type="InterPro" id="IPR001753">
    <property type="entry name" value="Enoyl-CoA_hydra/iso"/>
</dbReference>
<dbReference type="SUPFAM" id="SSF52096">
    <property type="entry name" value="ClpP/crotonase"/>
    <property type="match status" value="1"/>
</dbReference>
<comment type="subcellular location">
    <subcellularLocation>
        <location evidence="1">Peroxisome</location>
    </subcellularLocation>
</comment>
<protein>
    <submittedName>
        <fullName evidence="4">Enoyl-CoA hydratase</fullName>
    </submittedName>
</protein>
<dbReference type="Gene3D" id="3.90.226.10">
    <property type="entry name" value="2-enoyl-CoA Hydratase, Chain A, domain 1"/>
    <property type="match status" value="1"/>
</dbReference>
<evidence type="ECO:0000256" key="3">
    <source>
        <dbReference type="ARBA" id="ARBA00023235"/>
    </source>
</evidence>
<organism evidence="4 5">
    <name type="scientific">Zemynaea arenosa</name>
    <dbReference type="NCBI Taxonomy" id="2561931"/>
    <lineage>
        <taxon>Bacteria</taxon>
        <taxon>Pseudomonadati</taxon>
        <taxon>Pseudomonadota</taxon>
        <taxon>Betaproteobacteria</taxon>
        <taxon>Burkholderiales</taxon>
        <taxon>Oxalobacteraceae</taxon>
        <taxon>Telluria group</taxon>
        <taxon>Zemynaea</taxon>
    </lineage>
</organism>
<name>A0A4Y9S7R9_9BURK</name>
<gene>
    <name evidence="4" type="ORF">E4L96_14255</name>
</gene>
<dbReference type="Pfam" id="PF00378">
    <property type="entry name" value="ECH_1"/>
    <property type="match status" value="1"/>
</dbReference>
<dbReference type="Proteomes" id="UP000298438">
    <property type="component" value="Unassembled WGS sequence"/>
</dbReference>
<dbReference type="OrthoDB" id="9797151at2"/>
<evidence type="ECO:0000313" key="5">
    <source>
        <dbReference type="Proteomes" id="UP000298438"/>
    </source>
</evidence>